<proteinExistence type="inferred from homology"/>
<accession>A0AAV9HSK2</accession>
<keyword evidence="2" id="KW-0378">Hydrolase</keyword>
<dbReference type="Proteomes" id="UP001321749">
    <property type="component" value="Unassembled WGS sequence"/>
</dbReference>
<dbReference type="NCBIfam" id="TIGR01493">
    <property type="entry name" value="HAD-SF-IA-v2"/>
    <property type="match status" value="1"/>
</dbReference>
<dbReference type="InterPro" id="IPR051540">
    <property type="entry name" value="S-2-haloacid_dehalogenase"/>
</dbReference>
<dbReference type="InterPro" id="IPR006328">
    <property type="entry name" value="2-HAD"/>
</dbReference>
<comment type="similarity">
    <text evidence="1">Belongs to the HAD-like hydrolase superfamily. S-2-haloalkanoic acid dehalogenase family.</text>
</comment>
<dbReference type="InterPro" id="IPR023214">
    <property type="entry name" value="HAD_sf"/>
</dbReference>
<evidence type="ECO:0000256" key="2">
    <source>
        <dbReference type="ARBA" id="ARBA00022801"/>
    </source>
</evidence>
<dbReference type="SUPFAM" id="SSF56784">
    <property type="entry name" value="HAD-like"/>
    <property type="match status" value="1"/>
</dbReference>
<dbReference type="Gene3D" id="3.40.50.1000">
    <property type="entry name" value="HAD superfamily/HAD-like"/>
    <property type="match status" value="1"/>
</dbReference>
<dbReference type="AlphaFoldDB" id="A0AAV9HSK2"/>
<dbReference type="GO" id="GO:0019120">
    <property type="term" value="F:hydrolase activity, acting on acid halide bonds, in C-halide compounds"/>
    <property type="evidence" value="ECO:0007669"/>
    <property type="project" value="InterPro"/>
</dbReference>
<dbReference type="PANTHER" id="PTHR43316">
    <property type="entry name" value="HYDROLASE, HALOACID DELAHOGENASE-RELATED"/>
    <property type="match status" value="1"/>
</dbReference>
<dbReference type="GO" id="GO:0016791">
    <property type="term" value="F:phosphatase activity"/>
    <property type="evidence" value="ECO:0007669"/>
    <property type="project" value="UniProtKB-ARBA"/>
</dbReference>
<organism evidence="3 4">
    <name type="scientific">Cladorrhinum samala</name>
    <dbReference type="NCBI Taxonomy" id="585594"/>
    <lineage>
        <taxon>Eukaryota</taxon>
        <taxon>Fungi</taxon>
        <taxon>Dikarya</taxon>
        <taxon>Ascomycota</taxon>
        <taxon>Pezizomycotina</taxon>
        <taxon>Sordariomycetes</taxon>
        <taxon>Sordariomycetidae</taxon>
        <taxon>Sordariales</taxon>
        <taxon>Podosporaceae</taxon>
        <taxon>Cladorrhinum</taxon>
    </lineage>
</organism>
<dbReference type="NCBIfam" id="TIGR01428">
    <property type="entry name" value="HAD_type_II"/>
    <property type="match status" value="1"/>
</dbReference>
<evidence type="ECO:0000313" key="4">
    <source>
        <dbReference type="Proteomes" id="UP001321749"/>
    </source>
</evidence>
<comment type="caution">
    <text evidence="3">The sequence shown here is derived from an EMBL/GenBank/DDBJ whole genome shotgun (WGS) entry which is preliminary data.</text>
</comment>
<reference evidence="3" key="1">
    <citation type="journal article" date="2023" name="Mol. Phylogenet. Evol.">
        <title>Genome-scale phylogeny and comparative genomics of the fungal order Sordariales.</title>
        <authorList>
            <person name="Hensen N."/>
            <person name="Bonometti L."/>
            <person name="Westerberg I."/>
            <person name="Brannstrom I.O."/>
            <person name="Guillou S."/>
            <person name="Cros-Aarteil S."/>
            <person name="Calhoun S."/>
            <person name="Haridas S."/>
            <person name="Kuo A."/>
            <person name="Mondo S."/>
            <person name="Pangilinan J."/>
            <person name="Riley R."/>
            <person name="LaButti K."/>
            <person name="Andreopoulos B."/>
            <person name="Lipzen A."/>
            <person name="Chen C."/>
            <person name="Yan M."/>
            <person name="Daum C."/>
            <person name="Ng V."/>
            <person name="Clum A."/>
            <person name="Steindorff A."/>
            <person name="Ohm R.A."/>
            <person name="Martin F."/>
            <person name="Silar P."/>
            <person name="Natvig D.O."/>
            <person name="Lalanne C."/>
            <person name="Gautier V."/>
            <person name="Ament-Velasquez S.L."/>
            <person name="Kruys A."/>
            <person name="Hutchinson M.I."/>
            <person name="Powell A.J."/>
            <person name="Barry K."/>
            <person name="Miller A.N."/>
            <person name="Grigoriev I.V."/>
            <person name="Debuchy R."/>
            <person name="Gladieux P."/>
            <person name="Hiltunen Thoren M."/>
            <person name="Johannesson H."/>
        </authorList>
    </citation>
    <scope>NUCLEOTIDE SEQUENCE</scope>
    <source>
        <strain evidence="3">PSN324</strain>
    </source>
</reference>
<dbReference type="SFLD" id="SFLDS00003">
    <property type="entry name" value="Haloacid_Dehalogenase"/>
    <property type="match status" value="1"/>
</dbReference>
<dbReference type="InterPro" id="IPR036412">
    <property type="entry name" value="HAD-like_sf"/>
</dbReference>
<dbReference type="InterPro" id="IPR023198">
    <property type="entry name" value="PGP-like_dom2"/>
</dbReference>
<dbReference type="SFLD" id="SFLDG01129">
    <property type="entry name" value="C1.5:_HAD__Beta-PGM__Phosphata"/>
    <property type="match status" value="1"/>
</dbReference>
<dbReference type="Pfam" id="PF00702">
    <property type="entry name" value="Hydrolase"/>
    <property type="match status" value="1"/>
</dbReference>
<dbReference type="InterPro" id="IPR006439">
    <property type="entry name" value="HAD-SF_hydro_IA"/>
</dbReference>
<name>A0AAV9HSK2_9PEZI</name>
<keyword evidence="4" id="KW-1185">Reference proteome</keyword>
<evidence type="ECO:0000313" key="3">
    <source>
        <dbReference type="EMBL" id="KAK4463328.1"/>
    </source>
</evidence>
<dbReference type="Gene3D" id="1.10.150.240">
    <property type="entry name" value="Putative phosphatase, domain 2"/>
    <property type="match status" value="1"/>
</dbReference>
<gene>
    <name evidence="3" type="ORF">QBC42DRAFT_324793</name>
</gene>
<dbReference type="EMBL" id="MU864961">
    <property type="protein sequence ID" value="KAK4463328.1"/>
    <property type="molecule type" value="Genomic_DNA"/>
</dbReference>
<evidence type="ECO:0000256" key="1">
    <source>
        <dbReference type="ARBA" id="ARBA00008106"/>
    </source>
</evidence>
<dbReference type="PANTHER" id="PTHR43316:SF3">
    <property type="entry name" value="HALOACID DEHALOGENASE, TYPE II (AFU_ORTHOLOGUE AFUA_2G07750)-RELATED"/>
    <property type="match status" value="1"/>
</dbReference>
<dbReference type="PRINTS" id="PR00413">
    <property type="entry name" value="HADHALOGNASE"/>
</dbReference>
<reference evidence="3" key="2">
    <citation type="submission" date="2023-06" db="EMBL/GenBank/DDBJ databases">
        <authorList>
            <consortium name="Lawrence Berkeley National Laboratory"/>
            <person name="Mondo S.J."/>
            <person name="Hensen N."/>
            <person name="Bonometti L."/>
            <person name="Westerberg I."/>
            <person name="Brannstrom I.O."/>
            <person name="Guillou S."/>
            <person name="Cros-Aarteil S."/>
            <person name="Calhoun S."/>
            <person name="Haridas S."/>
            <person name="Kuo A."/>
            <person name="Pangilinan J."/>
            <person name="Riley R."/>
            <person name="Labutti K."/>
            <person name="Andreopoulos B."/>
            <person name="Lipzen A."/>
            <person name="Chen C."/>
            <person name="Yanf M."/>
            <person name="Daum C."/>
            <person name="Ng V."/>
            <person name="Clum A."/>
            <person name="Steindorff A."/>
            <person name="Ohm R."/>
            <person name="Martin F."/>
            <person name="Silar P."/>
            <person name="Natvig D."/>
            <person name="Lalanne C."/>
            <person name="Gautier V."/>
            <person name="Ament-Velasquez S.L."/>
            <person name="Kruys A."/>
            <person name="Hutchinson M.I."/>
            <person name="Powell A.J."/>
            <person name="Barry K."/>
            <person name="Miller A.N."/>
            <person name="Grigoriev I.V."/>
            <person name="Debuchy R."/>
            <person name="Gladieux P."/>
            <person name="Thoren M.H."/>
            <person name="Johannesson H."/>
        </authorList>
    </citation>
    <scope>NUCLEOTIDE SEQUENCE</scope>
    <source>
        <strain evidence="3">PSN324</strain>
    </source>
</reference>
<protein>
    <submittedName>
        <fullName evidence="3">Haloacid dehalogenase</fullName>
    </submittedName>
</protein>
<sequence>MAGKTIIAFDLYGTLLSTESVAEELAKQYGEDTAKSLAANWRRYQLEYTWRLNSMGTYRSFEAVTRASLHHALAEFELESTAQGESSLMESYNRLQVFPEVPEALDVIEKDQSIDACIFSNGTLSMIQASVQSFSQSVFKKILTVEDVQVFKPDQRTYRHLLEQYGKEGQPADVWLVSSNPFDVVGAVAAGLRAAWVDRAGKGWVDGLGDAIGDNIKPTLVAKGVDEAVKAIVAENSSSSKRDHK</sequence>